<evidence type="ECO:0000256" key="1">
    <source>
        <dbReference type="ARBA" id="ARBA00004123"/>
    </source>
</evidence>
<dbReference type="InterPro" id="IPR021858">
    <property type="entry name" value="Fun_TF"/>
</dbReference>
<dbReference type="EMBL" id="JAGTJR010000059">
    <property type="protein sequence ID" value="KAH7025427.1"/>
    <property type="molecule type" value="Genomic_DNA"/>
</dbReference>
<dbReference type="Proteomes" id="UP000774617">
    <property type="component" value="Unassembled WGS sequence"/>
</dbReference>
<dbReference type="Gene3D" id="4.10.240.10">
    <property type="entry name" value="Zn(2)-C6 fungal-type DNA-binding domain"/>
    <property type="match status" value="1"/>
</dbReference>
<comment type="subcellular location">
    <subcellularLocation>
        <location evidence="1">Nucleus</location>
    </subcellularLocation>
</comment>
<dbReference type="PANTHER" id="PTHR37534">
    <property type="entry name" value="TRANSCRIPTIONAL ACTIVATOR PROTEIN UGA3"/>
    <property type="match status" value="1"/>
</dbReference>
<proteinExistence type="predicted"/>
<dbReference type="PANTHER" id="PTHR37534:SF46">
    <property type="entry name" value="ZN(II)2CYS6 TRANSCRIPTION FACTOR (EUROFUNG)"/>
    <property type="match status" value="1"/>
</dbReference>
<dbReference type="SUPFAM" id="SSF57701">
    <property type="entry name" value="Zn2/Cys6 DNA-binding domain"/>
    <property type="match status" value="1"/>
</dbReference>
<protein>
    <submittedName>
        <fullName evidence="4">Fungal-specific transcription factor domain-containing protein</fullName>
    </submittedName>
</protein>
<dbReference type="PROSITE" id="PS50048">
    <property type="entry name" value="ZN2_CY6_FUNGAL_2"/>
    <property type="match status" value="1"/>
</dbReference>
<feature type="domain" description="Zn(2)-C6 fungal-type" evidence="3">
    <location>
        <begin position="12"/>
        <end position="42"/>
    </location>
</feature>
<dbReference type="InterPro" id="IPR001138">
    <property type="entry name" value="Zn2Cys6_DnaBD"/>
</dbReference>
<keyword evidence="5" id="KW-1185">Reference proteome</keyword>
<gene>
    <name evidence="4" type="ORF">B0J12DRAFT_365392</name>
</gene>
<keyword evidence="2" id="KW-0539">Nucleus</keyword>
<dbReference type="SMART" id="SM00066">
    <property type="entry name" value="GAL4"/>
    <property type="match status" value="1"/>
</dbReference>
<organism evidence="4 5">
    <name type="scientific">Macrophomina phaseolina</name>
    <dbReference type="NCBI Taxonomy" id="35725"/>
    <lineage>
        <taxon>Eukaryota</taxon>
        <taxon>Fungi</taxon>
        <taxon>Dikarya</taxon>
        <taxon>Ascomycota</taxon>
        <taxon>Pezizomycotina</taxon>
        <taxon>Dothideomycetes</taxon>
        <taxon>Dothideomycetes incertae sedis</taxon>
        <taxon>Botryosphaeriales</taxon>
        <taxon>Botryosphaeriaceae</taxon>
        <taxon>Macrophomina</taxon>
    </lineage>
</organism>
<reference evidence="4 5" key="1">
    <citation type="journal article" date="2021" name="Nat. Commun.">
        <title>Genetic determinants of endophytism in the Arabidopsis root mycobiome.</title>
        <authorList>
            <person name="Mesny F."/>
            <person name="Miyauchi S."/>
            <person name="Thiergart T."/>
            <person name="Pickel B."/>
            <person name="Atanasova L."/>
            <person name="Karlsson M."/>
            <person name="Huettel B."/>
            <person name="Barry K.W."/>
            <person name="Haridas S."/>
            <person name="Chen C."/>
            <person name="Bauer D."/>
            <person name="Andreopoulos W."/>
            <person name="Pangilinan J."/>
            <person name="LaButti K."/>
            <person name="Riley R."/>
            <person name="Lipzen A."/>
            <person name="Clum A."/>
            <person name="Drula E."/>
            <person name="Henrissat B."/>
            <person name="Kohler A."/>
            <person name="Grigoriev I.V."/>
            <person name="Martin F.M."/>
            <person name="Hacquard S."/>
        </authorList>
    </citation>
    <scope>NUCLEOTIDE SEQUENCE [LARGE SCALE GENOMIC DNA]</scope>
    <source>
        <strain evidence="4 5">MPI-SDFR-AT-0080</strain>
    </source>
</reference>
<dbReference type="InterPro" id="IPR036864">
    <property type="entry name" value="Zn2-C6_fun-type_DNA-bd_sf"/>
</dbReference>
<accession>A0ABQ8FVY9</accession>
<name>A0ABQ8FVY9_9PEZI</name>
<evidence type="ECO:0000256" key="2">
    <source>
        <dbReference type="ARBA" id="ARBA00023242"/>
    </source>
</evidence>
<dbReference type="Pfam" id="PF00172">
    <property type="entry name" value="Zn_clus"/>
    <property type="match status" value="1"/>
</dbReference>
<evidence type="ECO:0000259" key="3">
    <source>
        <dbReference type="PROSITE" id="PS50048"/>
    </source>
</evidence>
<dbReference type="PROSITE" id="PS00463">
    <property type="entry name" value="ZN2_CY6_FUNGAL_1"/>
    <property type="match status" value="1"/>
</dbReference>
<dbReference type="Pfam" id="PF11951">
    <property type="entry name" value="Fungal_trans_2"/>
    <property type="match status" value="1"/>
</dbReference>
<evidence type="ECO:0000313" key="5">
    <source>
        <dbReference type="Proteomes" id="UP000774617"/>
    </source>
</evidence>
<evidence type="ECO:0000313" key="4">
    <source>
        <dbReference type="EMBL" id="KAH7025427.1"/>
    </source>
</evidence>
<sequence length="454" mass="50226">MPPKRSRTVEGSCWQCRKRRVLCDLSRPVCSRCSSANQPCEYSHTRLKWIDGVAARGKLAGRPVPVEAAFPREVPLLITQDGLLLYFANAVIPRFNLGTERLHIDLAAVNGDPVLQRAVVALANSHRALDAHLTTDDVVRAKGRARLTALETFRKQLDGEPASPEDLFLANVFHCVLDGIVEPTDETASMLCHFHGGKALLSYRGCLERLNAAHQGLFSFAISIFATMDLVHSLLSGAAPFFNEDWVLTRPGRHSWWGSLAAEDPFLDVLSILFRLAALGHHACMSQTSIRIEDLLSIQSALEKTGLKCCSHPRPRGASPVAQPTAFQDSWATFCSAYRCTALIYMYRALCNLDPAHELVQQATAEGVKAVCKDHLAGNIAHCMLFPMLIIGSHCVDQHQRQSILRALATNASYLAFGSIQLMESFLKERWSHGVSDSNWWDYYGDIASRTAVF</sequence>
<dbReference type="CDD" id="cd00067">
    <property type="entry name" value="GAL4"/>
    <property type="match status" value="1"/>
</dbReference>
<comment type="caution">
    <text evidence="4">The sequence shown here is derived from an EMBL/GenBank/DDBJ whole genome shotgun (WGS) entry which is preliminary data.</text>
</comment>